<protein>
    <recommendedName>
        <fullName evidence="1">Calcineurin-like phosphoesterase domain-containing protein</fullName>
    </recommendedName>
</protein>
<dbReference type="RefSeq" id="WP_080318638.1">
    <property type="nucleotide sequence ID" value="NZ_MTBC01000004.1"/>
</dbReference>
<reference evidence="2 3" key="1">
    <citation type="submission" date="2016-12" db="EMBL/GenBank/DDBJ databases">
        <authorList>
            <person name="Song W.-J."/>
            <person name="Kurnit D.M."/>
        </authorList>
    </citation>
    <scope>NUCLEOTIDE SEQUENCE [LARGE SCALE GENOMIC DNA]</scope>
    <source>
        <strain evidence="2 3">HSG9</strain>
    </source>
</reference>
<organism evidence="2 3">
    <name type="scientific">Croceivirga radicis</name>
    <dbReference type="NCBI Taxonomy" id="1929488"/>
    <lineage>
        <taxon>Bacteria</taxon>
        <taxon>Pseudomonadati</taxon>
        <taxon>Bacteroidota</taxon>
        <taxon>Flavobacteriia</taxon>
        <taxon>Flavobacteriales</taxon>
        <taxon>Flavobacteriaceae</taxon>
        <taxon>Croceivirga</taxon>
    </lineage>
</organism>
<comment type="caution">
    <text evidence="2">The sequence shown here is derived from an EMBL/GenBank/DDBJ whole genome shotgun (WGS) entry which is preliminary data.</text>
</comment>
<dbReference type="SUPFAM" id="SSF56300">
    <property type="entry name" value="Metallo-dependent phosphatases"/>
    <property type="match status" value="1"/>
</dbReference>
<dbReference type="InterPro" id="IPR004843">
    <property type="entry name" value="Calcineurin-like_PHP"/>
</dbReference>
<dbReference type="Pfam" id="PF00149">
    <property type="entry name" value="Metallophos"/>
    <property type="match status" value="1"/>
</dbReference>
<dbReference type="Proteomes" id="UP000191680">
    <property type="component" value="Unassembled WGS sequence"/>
</dbReference>
<dbReference type="InterPro" id="IPR029052">
    <property type="entry name" value="Metallo-depent_PP-like"/>
</dbReference>
<accession>A0A1V6LRN2</accession>
<proteinExistence type="predicted"/>
<dbReference type="PANTHER" id="PTHR16509:SF1">
    <property type="entry name" value="MANGANESE-DEPENDENT ADP-RIBOSE_CDP-ALCOHOL DIPHOSPHATASE"/>
    <property type="match status" value="1"/>
</dbReference>
<keyword evidence="3" id="KW-1185">Reference proteome</keyword>
<evidence type="ECO:0000259" key="1">
    <source>
        <dbReference type="Pfam" id="PF00149"/>
    </source>
</evidence>
<dbReference type="PANTHER" id="PTHR16509">
    <property type="match status" value="1"/>
</dbReference>
<name>A0A1V6LRN2_9FLAO</name>
<dbReference type="AlphaFoldDB" id="A0A1V6LRN2"/>
<dbReference type="GO" id="GO:0016787">
    <property type="term" value="F:hydrolase activity"/>
    <property type="evidence" value="ECO:0007669"/>
    <property type="project" value="InterPro"/>
</dbReference>
<evidence type="ECO:0000313" key="3">
    <source>
        <dbReference type="Proteomes" id="UP000191680"/>
    </source>
</evidence>
<dbReference type="Gene3D" id="3.60.21.10">
    <property type="match status" value="2"/>
</dbReference>
<dbReference type="OrthoDB" id="9791866at2"/>
<gene>
    <name evidence="2" type="ORF">BUL40_06935</name>
</gene>
<feature type="domain" description="Calcineurin-like phosphoesterase" evidence="1">
    <location>
        <begin position="33"/>
        <end position="245"/>
    </location>
</feature>
<evidence type="ECO:0000313" key="2">
    <source>
        <dbReference type="EMBL" id="OQD42825.1"/>
    </source>
</evidence>
<sequence length="298" mass="33709">MERRTFVKQSTLFCASTLVLPLKPGLSNTQQVRIGLASDTHYAERKVAGTRYYAGALQKMEEFVNTMNTEQVDFVMHLGDFKDEDETKSEANTLGYLQTIEAAYAKFNGPRYHCIGNHDVDSITKTQFLEQVTNTGVATKKGYYSFDANGFHFVVLDGNHTQKGKDHFYKTGQDWQDTNLGTAQLTWLAKDLAATALPVVAFCHHPLYEFFRDGHKYHVNDYKAVQKLLEVNGNVLAVFQGHVHAEDHVTHNGIHYVTVLGMVDFEGLDNNSFSLLEIKDNQMVLKGYKRSNSFTYSL</sequence>
<dbReference type="EMBL" id="MTBC01000004">
    <property type="protein sequence ID" value="OQD42825.1"/>
    <property type="molecule type" value="Genomic_DNA"/>
</dbReference>